<dbReference type="AlphaFoldDB" id="A0A1D9Q0Q0"/>
<evidence type="ECO:0000256" key="1">
    <source>
        <dbReference type="ARBA" id="ARBA00001971"/>
    </source>
</evidence>
<dbReference type="VEuPathDB" id="FungiDB:sscle_03g028930"/>
<dbReference type="GO" id="GO:0016705">
    <property type="term" value="F:oxidoreductase activity, acting on paired donors, with incorporation or reduction of molecular oxygen"/>
    <property type="evidence" value="ECO:0007669"/>
    <property type="project" value="InterPro"/>
</dbReference>
<keyword evidence="4" id="KW-0443">Lipid metabolism</keyword>
<proteinExistence type="inferred from homology"/>
<dbReference type="EMBL" id="CP017816">
    <property type="protein sequence ID" value="APA08123.1"/>
    <property type="molecule type" value="Genomic_DNA"/>
</dbReference>
<gene>
    <name evidence="10" type="ORF">sscle_03g028930</name>
</gene>
<evidence type="ECO:0000256" key="2">
    <source>
        <dbReference type="ARBA" id="ARBA00004389"/>
    </source>
</evidence>
<dbReference type="OrthoDB" id="3366823at2759"/>
<dbReference type="InterPro" id="IPR002403">
    <property type="entry name" value="Cyt_P450_E_grp-IV"/>
</dbReference>
<evidence type="ECO:0000256" key="6">
    <source>
        <dbReference type="ARBA" id="ARBA00023004"/>
    </source>
</evidence>
<name>A0A1D9Q0Q0_SCLS1</name>
<evidence type="ECO:0008006" key="12">
    <source>
        <dbReference type="Google" id="ProtNLM"/>
    </source>
</evidence>
<keyword evidence="9" id="KW-1133">Transmembrane helix</keyword>
<keyword evidence="6 8" id="KW-0408">Iron</keyword>
<dbReference type="InterPro" id="IPR001128">
    <property type="entry name" value="Cyt_P450"/>
</dbReference>
<dbReference type="PRINTS" id="PR00465">
    <property type="entry name" value="EP450IV"/>
</dbReference>
<evidence type="ECO:0000313" key="11">
    <source>
        <dbReference type="Proteomes" id="UP000177798"/>
    </source>
</evidence>
<feature type="binding site" description="axial binding residue" evidence="8">
    <location>
        <position position="521"/>
    </location>
    <ligand>
        <name>heme</name>
        <dbReference type="ChEBI" id="CHEBI:30413"/>
    </ligand>
    <ligandPart>
        <name>Fe</name>
        <dbReference type="ChEBI" id="CHEBI:18248"/>
    </ligandPart>
</feature>
<dbReference type="GO" id="GO:0005789">
    <property type="term" value="C:endoplasmic reticulum membrane"/>
    <property type="evidence" value="ECO:0007669"/>
    <property type="project" value="UniProtKB-SubCell"/>
</dbReference>
<sequence>MDDFYQPLINSTDGIDTLKSETWFTSVLASIRAVPLPIILSIALAPVLVIIATRLLSERPSEKVEGKDGKTVWMPAYWVPGVGHVLAFLMNGEKLASDLRDQSAHGIFALNLGGSTHNIISNPNLVKGVLQKKESEVTFKHVAMTLASKFFGIPKNAKKKYLDNWEEYTSAFSYLMKEPYLSTMLNGTIRNLEGLIPQMVSFLDSEIDQHPWEKWANAEYISKDEMEVDLMALVRDILGHASVSSIFGRAFLENNPHILHDIYEMDRGMMYFIIGLPWFTPWPAVARAHFSRSQVQGSVRRFHEALDASVDGKHVDSSWGDLDDVSDFIMRRHELFRKHGLKPNERGDVSIVWALVVNSTLLVYWHLLYILSTPNLADKIRAEISPYATVVPGEKIGSFAEAPRIHLSHEDLSKKCPLFKSTYLEALRLSSQPASVRKLENDITLTDAASNKDNDKTSATTYILRKNEYVTLPHELHMRDPSHFTSPTTFNPERFLSTDETGQSSVDSQTIRPYGGGSSMCKGRVFAERECLAFVAGILMYWDLEPVVQKGEKKGKWRIPGMIKTSAVCLPDKETRTTACEAFRL</sequence>
<comment type="similarity">
    <text evidence="3">Belongs to the cytochrome P450 family.</text>
</comment>
<dbReference type="PANTHER" id="PTHR24306:SF7">
    <property type="entry name" value="AHBB"/>
    <property type="match status" value="1"/>
</dbReference>
<feature type="transmembrane region" description="Helical" evidence="9">
    <location>
        <begin position="33"/>
        <end position="52"/>
    </location>
</feature>
<dbReference type="PANTHER" id="PTHR24306">
    <property type="match status" value="1"/>
</dbReference>
<feature type="transmembrane region" description="Helical" evidence="9">
    <location>
        <begin position="72"/>
        <end position="90"/>
    </location>
</feature>
<dbReference type="GO" id="GO:0020037">
    <property type="term" value="F:heme binding"/>
    <property type="evidence" value="ECO:0007669"/>
    <property type="project" value="InterPro"/>
</dbReference>
<keyword evidence="4" id="KW-0444">Lipid biosynthesis</keyword>
<protein>
    <recommendedName>
        <fullName evidence="12">Cytochrome P450</fullName>
    </recommendedName>
</protein>
<reference evidence="11" key="1">
    <citation type="journal article" date="2017" name="Genome Biol. Evol.">
        <title>The complete genome sequence of the phytopathogenic fungus Sclerotinia sclerotiorum reveals insights into the genome architecture of broad host range pathogens.</title>
        <authorList>
            <person name="Derbyshire M."/>
            <person name="Denton-Giles M."/>
            <person name="Hegedus D."/>
            <person name="Seifbarghy S."/>
            <person name="Rollins J."/>
            <person name="van Kan J."/>
            <person name="Seidl M.F."/>
            <person name="Faino L."/>
            <person name="Mbengue M."/>
            <person name="Navaud O."/>
            <person name="Raffaele S."/>
            <person name="Hammond-Kosack K."/>
            <person name="Heard S."/>
            <person name="Oliver R."/>
        </authorList>
    </citation>
    <scope>NUCLEOTIDE SEQUENCE [LARGE SCALE GENOMIC DNA]</scope>
    <source>
        <strain evidence="11">ATCC 18683 / 1980 / Ss-1</strain>
    </source>
</reference>
<evidence type="ECO:0000256" key="4">
    <source>
        <dbReference type="ARBA" id="ARBA00022516"/>
    </source>
</evidence>
<comment type="cofactor">
    <cofactor evidence="1 8">
        <name>heme</name>
        <dbReference type="ChEBI" id="CHEBI:30413"/>
    </cofactor>
</comment>
<evidence type="ECO:0000313" key="10">
    <source>
        <dbReference type="EMBL" id="APA08123.1"/>
    </source>
</evidence>
<dbReference type="SUPFAM" id="SSF48264">
    <property type="entry name" value="Cytochrome P450"/>
    <property type="match status" value="1"/>
</dbReference>
<evidence type="ECO:0000256" key="9">
    <source>
        <dbReference type="SAM" id="Phobius"/>
    </source>
</evidence>
<dbReference type="GO" id="GO:0004497">
    <property type="term" value="F:monooxygenase activity"/>
    <property type="evidence" value="ECO:0007669"/>
    <property type="project" value="InterPro"/>
</dbReference>
<evidence type="ECO:0000256" key="8">
    <source>
        <dbReference type="PIRSR" id="PIRSR602403-1"/>
    </source>
</evidence>
<dbReference type="GO" id="GO:0005506">
    <property type="term" value="F:iron ion binding"/>
    <property type="evidence" value="ECO:0007669"/>
    <property type="project" value="InterPro"/>
</dbReference>
<dbReference type="InterPro" id="IPR036396">
    <property type="entry name" value="Cyt_P450_sf"/>
</dbReference>
<accession>A0A1D9Q0Q0</accession>
<keyword evidence="8" id="KW-0349">Heme</keyword>
<keyword evidence="9" id="KW-0472">Membrane</keyword>
<keyword evidence="5 8" id="KW-0479">Metal-binding</keyword>
<keyword evidence="7" id="KW-0843">Virulence</keyword>
<evidence type="ECO:0000256" key="3">
    <source>
        <dbReference type="ARBA" id="ARBA00010617"/>
    </source>
</evidence>
<evidence type="ECO:0000256" key="5">
    <source>
        <dbReference type="ARBA" id="ARBA00022723"/>
    </source>
</evidence>
<dbReference type="CDD" id="cd11040">
    <property type="entry name" value="CYP7_CYP8-like"/>
    <property type="match status" value="1"/>
</dbReference>
<organism evidence="10 11">
    <name type="scientific">Sclerotinia sclerotiorum (strain ATCC 18683 / 1980 / Ss-1)</name>
    <name type="common">White mold</name>
    <name type="synonym">Whetzelinia sclerotiorum</name>
    <dbReference type="NCBI Taxonomy" id="665079"/>
    <lineage>
        <taxon>Eukaryota</taxon>
        <taxon>Fungi</taxon>
        <taxon>Dikarya</taxon>
        <taxon>Ascomycota</taxon>
        <taxon>Pezizomycotina</taxon>
        <taxon>Leotiomycetes</taxon>
        <taxon>Helotiales</taxon>
        <taxon>Sclerotiniaceae</taxon>
        <taxon>Sclerotinia</taxon>
    </lineage>
</organism>
<keyword evidence="9" id="KW-0812">Transmembrane</keyword>
<dbReference type="Proteomes" id="UP000177798">
    <property type="component" value="Chromosome 3"/>
</dbReference>
<dbReference type="Pfam" id="PF00067">
    <property type="entry name" value="p450"/>
    <property type="match status" value="1"/>
</dbReference>
<dbReference type="Gene3D" id="1.10.630.10">
    <property type="entry name" value="Cytochrome P450"/>
    <property type="match status" value="1"/>
</dbReference>
<comment type="subcellular location">
    <subcellularLocation>
        <location evidence="2">Endoplasmic reticulum membrane</location>
        <topology evidence="2">Single-pass membrane protein</topology>
    </subcellularLocation>
</comment>
<evidence type="ECO:0000256" key="7">
    <source>
        <dbReference type="ARBA" id="ARBA00023026"/>
    </source>
</evidence>
<feature type="transmembrane region" description="Helical" evidence="9">
    <location>
        <begin position="351"/>
        <end position="371"/>
    </location>
</feature>